<sequence>MHSEDSSHFVSFTAKEEELAMPKNIPVPKHRLVSLLPQPLLRFFSRYPPLQPLPADKPHPFEFHINPLSGNRNDPVYSRRRQADLVNKARPFGLDGILKEMGALRDMGSSKPMKGLIKWKRHKSERTYKSKMKKRADALEGMAEKIKAWNPAKAEGKAQRLAEKEANIKAATRE</sequence>
<dbReference type="GO" id="GO:0005762">
    <property type="term" value="C:mitochondrial large ribosomal subunit"/>
    <property type="evidence" value="ECO:0007669"/>
    <property type="project" value="InterPro"/>
</dbReference>
<proteinExistence type="predicted"/>
<dbReference type="STRING" id="698492.A0A0E9NF37"/>
<evidence type="ECO:0000313" key="3">
    <source>
        <dbReference type="EMBL" id="GAO48449.1"/>
    </source>
</evidence>
<evidence type="ECO:0000256" key="1">
    <source>
        <dbReference type="SAM" id="MobiDB-lite"/>
    </source>
</evidence>
<feature type="compositionally biased region" description="Basic and acidic residues" evidence="1">
    <location>
        <begin position="154"/>
        <end position="174"/>
    </location>
</feature>
<feature type="region of interest" description="Disordered" evidence="1">
    <location>
        <begin position="151"/>
        <end position="174"/>
    </location>
</feature>
<reference evidence="3 4" key="3">
    <citation type="journal article" date="2015" name="Genome Announc.">
        <title>Draft Genome Sequence of the Archiascomycetous Yeast Saitoella complicata.</title>
        <authorList>
            <person name="Yamauchi K."/>
            <person name="Kondo S."/>
            <person name="Hamamoto M."/>
            <person name="Takahashi Y."/>
            <person name="Ogura Y."/>
            <person name="Hayashi T."/>
            <person name="Nishida H."/>
        </authorList>
    </citation>
    <scope>NUCLEOTIDE SEQUENCE [LARGE SCALE GENOMIC DNA]</scope>
    <source>
        <strain evidence="3 4">NRRL Y-17804</strain>
    </source>
</reference>
<reference evidence="3 4" key="2">
    <citation type="journal article" date="2014" name="J. Gen. Appl. Microbiol.">
        <title>The early diverging ascomycetous budding yeast Saitoella complicata has three histone deacetylases belonging to the Clr6, Hos2, and Rpd3 lineages.</title>
        <authorList>
            <person name="Nishida H."/>
            <person name="Matsumoto T."/>
            <person name="Kondo S."/>
            <person name="Hamamoto M."/>
            <person name="Yoshikawa H."/>
        </authorList>
    </citation>
    <scope>NUCLEOTIDE SEQUENCE [LARGE SCALE GENOMIC DNA]</scope>
    <source>
        <strain evidence="3 4">NRRL Y-17804</strain>
    </source>
</reference>
<dbReference type="GO" id="GO:0003735">
    <property type="term" value="F:structural constituent of ribosome"/>
    <property type="evidence" value="ECO:0007669"/>
    <property type="project" value="InterPro"/>
</dbReference>
<dbReference type="Proteomes" id="UP000033140">
    <property type="component" value="Unassembled WGS sequence"/>
</dbReference>
<feature type="domain" description="Large ribosomal subunit protein mL59" evidence="2">
    <location>
        <begin position="38"/>
        <end position="150"/>
    </location>
</feature>
<name>A0A0E9NF37_SAICN</name>
<accession>A0A0E9NF37</accession>
<dbReference type="Pfam" id="PF18126">
    <property type="entry name" value="Mitoc_mL59"/>
    <property type="match status" value="1"/>
</dbReference>
<comment type="caution">
    <text evidence="3">The sequence shown here is derived from an EMBL/GenBank/DDBJ whole genome shotgun (WGS) entry which is preliminary data.</text>
</comment>
<dbReference type="InterPro" id="IPR040922">
    <property type="entry name" value="Ribosomal_mL59_dom"/>
</dbReference>
<dbReference type="EMBL" id="BACD03000015">
    <property type="protein sequence ID" value="GAO48449.1"/>
    <property type="molecule type" value="Genomic_DNA"/>
</dbReference>
<dbReference type="PANTHER" id="PTHR28041:SF1">
    <property type="entry name" value="LARGE RIBOSOMAL SUBUNIT PROTEIN ML59"/>
    <property type="match status" value="1"/>
</dbReference>
<organism evidence="3 4">
    <name type="scientific">Saitoella complicata (strain BCRC 22490 / CBS 7301 / JCM 7358 / NBRC 10748 / NRRL Y-17804)</name>
    <dbReference type="NCBI Taxonomy" id="698492"/>
    <lineage>
        <taxon>Eukaryota</taxon>
        <taxon>Fungi</taxon>
        <taxon>Dikarya</taxon>
        <taxon>Ascomycota</taxon>
        <taxon>Taphrinomycotina</taxon>
        <taxon>Taphrinomycotina incertae sedis</taxon>
        <taxon>Saitoella</taxon>
    </lineage>
</organism>
<dbReference type="InterPro" id="IPR037507">
    <property type="entry name" value="Ribosomal_mL59"/>
</dbReference>
<keyword evidence="4" id="KW-1185">Reference proteome</keyword>
<gene>
    <name evidence="3" type="ORF">G7K_2622-t1</name>
</gene>
<dbReference type="AlphaFoldDB" id="A0A0E9NF37"/>
<dbReference type="PANTHER" id="PTHR28041">
    <property type="entry name" value="54S RIBOSOMAL PROTEIN L25, MITOCHONDRIAL"/>
    <property type="match status" value="1"/>
</dbReference>
<evidence type="ECO:0000313" key="4">
    <source>
        <dbReference type="Proteomes" id="UP000033140"/>
    </source>
</evidence>
<reference evidence="3 4" key="1">
    <citation type="journal article" date="2011" name="J. Gen. Appl. Microbiol.">
        <title>Draft genome sequencing of the enigmatic yeast Saitoella complicata.</title>
        <authorList>
            <person name="Nishida H."/>
            <person name="Hamamoto M."/>
            <person name="Sugiyama J."/>
        </authorList>
    </citation>
    <scope>NUCLEOTIDE SEQUENCE [LARGE SCALE GENOMIC DNA]</scope>
    <source>
        <strain evidence="3 4">NRRL Y-17804</strain>
    </source>
</reference>
<protein>
    <recommendedName>
        <fullName evidence="2">Large ribosomal subunit protein mL59 domain-containing protein</fullName>
    </recommendedName>
</protein>
<dbReference type="OMA" id="VISKEVW"/>
<evidence type="ECO:0000259" key="2">
    <source>
        <dbReference type="Pfam" id="PF18126"/>
    </source>
</evidence>